<dbReference type="OrthoDB" id="1902950at2"/>
<evidence type="ECO:0000313" key="3">
    <source>
        <dbReference type="EMBL" id="SHK94737.1"/>
    </source>
</evidence>
<proteinExistence type="predicted"/>
<evidence type="ECO:0000256" key="1">
    <source>
        <dbReference type="ARBA" id="ARBA00022729"/>
    </source>
</evidence>
<protein>
    <submittedName>
        <fullName evidence="3">Zinc-ribbon domain-containing protein</fullName>
    </submittedName>
</protein>
<dbReference type="EMBL" id="FRBC01000026">
    <property type="protein sequence ID" value="SHK94737.1"/>
    <property type="molecule type" value="Genomic_DNA"/>
</dbReference>
<reference evidence="3 4" key="1">
    <citation type="submission" date="2016-11" db="EMBL/GenBank/DDBJ databases">
        <authorList>
            <person name="Jaros S."/>
            <person name="Januszkiewicz K."/>
            <person name="Wedrychowicz H."/>
        </authorList>
    </citation>
    <scope>NUCLEOTIDE SEQUENCE [LARGE SCALE GENOMIC DNA]</scope>
    <source>
        <strain evidence="3 4">HD4</strain>
    </source>
</reference>
<accession>A0A1M6WLX5</accession>
<keyword evidence="1" id="KW-0732">Signal</keyword>
<dbReference type="AlphaFoldDB" id="A0A1M6WLX5"/>
<dbReference type="Gene3D" id="2.60.40.1240">
    <property type="match status" value="1"/>
</dbReference>
<name>A0A1M6WLX5_SELRU</name>
<sequence length="218" mass="23990">MKCSKCGKKLERKVNYCAHCGHKIGRQSNHTKLIVASILALFLLFVGGGILSARHVMQASKAPIAEPNQEATQNTAEGKIAGAQAFSLKQPISVPHNAEITVNELSFGNKAEGRFSGYTADDGKTFAMITANVKSLAKEQVDEQTTPHVSVIYDNGYEYKCFPVKKSHEYLDRHFLLEPLTNNNIIYLVNVDPSMAHDGKALKIKVQIGTKAFVCRVR</sequence>
<feature type="transmembrane region" description="Helical" evidence="2">
    <location>
        <begin position="33"/>
        <end position="53"/>
    </location>
</feature>
<dbReference type="InterPro" id="IPR029050">
    <property type="entry name" value="Immunoprotect_excell_Ig-like"/>
</dbReference>
<organism evidence="3 4">
    <name type="scientific">Selenomonas ruminantium</name>
    <dbReference type="NCBI Taxonomy" id="971"/>
    <lineage>
        <taxon>Bacteria</taxon>
        <taxon>Bacillati</taxon>
        <taxon>Bacillota</taxon>
        <taxon>Negativicutes</taxon>
        <taxon>Selenomonadales</taxon>
        <taxon>Selenomonadaceae</taxon>
        <taxon>Selenomonas</taxon>
    </lineage>
</organism>
<evidence type="ECO:0000313" key="4">
    <source>
        <dbReference type="Proteomes" id="UP000184263"/>
    </source>
</evidence>
<dbReference type="RefSeq" id="WP_073091766.1">
    <property type="nucleotide sequence ID" value="NZ_FRBC01000026.1"/>
</dbReference>
<evidence type="ECO:0000256" key="2">
    <source>
        <dbReference type="SAM" id="Phobius"/>
    </source>
</evidence>
<gene>
    <name evidence="3" type="ORF">SAMN05216582_12632</name>
</gene>
<keyword evidence="2" id="KW-0812">Transmembrane</keyword>
<keyword evidence="2" id="KW-1133">Transmembrane helix</keyword>
<dbReference type="Proteomes" id="UP000184263">
    <property type="component" value="Unassembled WGS sequence"/>
</dbReference>
<keyword evidence="2" id="KW-0472">Membrane</keyword>